<dbReference type="SUPFAM" id="SSF53474">
    <property type="entry name" value="alpha/beta-Hydrolases"/>
    <property type="match status" value="1"/>
</dbReference>
<evidence type="ECO:0000256" key="4">
    <source>
        <dbReference type="SAM" id="SignalP"/>
    </source>
</evidence>
<reference evidence="6 7" key="1">
    <citation type="submission" date="2016-07" db="EMBL/GenBank/DDBJ databases">
        <title>Draft genome of the white-rot fungus Obba rivulosa 3A-2.</title>
        <authorList>
            <consortium name="DOE Joint Genome Institute"/>
            <person name="Miettinen O."/>
            <person name="Riley R."/>
            <person name="Acob R."/>
            <person name="Barry K."/>
            <person name="Cullen D."/>
            <person name="De Vries R."/>
            <person name="Hainaut M."/>
            <person name="Hatakka A."/>
            <person name="Henrissat B."/>
            <person name="Hilden K."/>
            <person name="Kuo R."/>
            <person name="Labutti K."/>
            <person name="Lipzen A."/>
            <person name="Makela M.R."/>
            <person name="Sandor L."/>
            <person name="Spatafora J.W."/>
            <person name="Grigoriev I.V."/>
            <person name="Hibbett D.S."/>
        </authorList>
    </citation>
    <scope>NUCLEOTIDE SEQUENCE [LARGE SCALE GENOMIC DNA]</scope>
    <source>
        <strain evidence="6 7">3A-2</strain>
    </source>
</reference>
<organism evidence="6 7">
    <name type="scientific">Obba rivulosa</name>
    <dbReference type="NCBI Taxonomy" id="1052685"/>
    <lineage>
        <taxon>Eukaryota</taxon>
        <taxon>Fungi</taxon>
        <taxon>Dikarya</taxon>
        <taxon>Basidiomycota</taxon>
        <taxon>Agaricomycotina</taxon>
        <taxon>Agaricomycetes</taxon>
        <taxon>Polyporales</taxon>
        <taxon>Gelatoporiaceae</taxon>
        <taxon>Obba</taxon>
    </lineage>
</organism>
<comment type="similarity">
    <text evidence="1">Belongs to the type-B carboxylesterase/lipase family.</text>
</comment>
<evidence type="ECO:0000259" key="5">
    <source>
        <dbReference type="Pfam" id="PF00135"/>
    </source>
</evidence>
<dbReference type="InterPro" id="IPR029058">
    <property type="entry name" value="AB_hydrolase_fold"/>
</dbReference>
<evidence type="ECO:0000256" key="2">
    <source>
        <dbReference type="ARBA" id="ARBA00022801"/>
    </source>
</evidence>
<evidence type="ECO:0000256" key="1">
    <source>
        <dbReference type="ARBA" id="ARBA00005964"/>
    </source>
</evidence>
<gene>
    <name evidence="6" type="ORF">OBBRIDRAFT_802324</name>
</gene>
<accession>A0A8E2AYU7</accession>
<evidence type="ECO:0000256" key="3">
    <source>
        <dbReference type="SAM" id="MobiDB-lite"/>
    </source>
</evidence>
<dbReference type="GO" id="GO:0052689">
    <property type="term" value="F:carboxylic ester hydrolase activity"/>
    <property type="evidence" value="ECO:0007669"/>
    <property type="project" value="TreeGrafter"/>
</dbReference>
<sequence length="215" mass="23528">MILYTFLVSTLVLSAGNAYATPSLKSVRDPPAVVLDNGTFIGVHDGVVDRYLGIPFALPPTGDTRFRLPVPNASYSVTYNATDFGMDCPQQNSGQSTVDDVITEEIAIMLGLTRAEPRRSGEDYLTINIWTPSDIQSGANLSVLAWIFGGGFEVRSTAECVLQKATSEDWWHSETMMCHANVRRQRATPNTSLVVGKSAEDKRLNHDRHPSSAHT</sequence>
<protein>
    <submittedName>
        <fullName evidence="6">Alpha/beta-hydrolase</fullName>
    </submittedName>
</protein>
<dbReference type="Gene3D" id="3.40.50.1820">
    <property type="entry name" value="alpha/beta hydrolase"/>
    <property type="match status" value="1"/>
</dbReference>
<feature type="signal peptide" evidence="4">
    <location>
        <begin position="1"/>
        <end position="20"/>
    </location>
</feature>
<dbReference type="EMBL" id="KV722363">
    <property type="protein sequence ID" value="OCH92843.1"/>
    <property type="molecule type" value="Genomic_DNA"/>
</dbReference>
<feature type="compositionally biased region" description="Basic and acidic residues" evidence="3">
    <location>
        <begin position="198"/>
        <end position="215"/>
    </location>
</feature>
<dbReference type="InterPro" id="IPR002018">
    <property type="entry name" value="CarbesteraseB"/>
</dbReference>
<dbReference type="PANTHER" id="PTHR43918">
    <property type="entry name" value="ACETYLCHOLINESTERASE"/>
    <property type="match status" value="1"/>
</dbReference>
<keyword evidence="7" id="KW-1185">Reference proteome</keyword>
<feature type="chain" id="PRO_5034254232" evidence="4">
    <location>
        <begin position="21"/>
        <end position="215"/>
    </location>
</feature>
<proteinExistence type="inferred from homology"/>
<keyword evidence="4" id="KW-0732">Signal</keyword>
<evidence type="ECO:0000313" key="6">
    <source>
        <dbReference type="EMBL" id="OCH92843.1"/>
    </source>
</evidence>
<dbReference type="Pfam" id="PF00135">
    <property type="entry name" value="COesterase"/>
    <property type="match status" value="1"/>
</dbReference>
<dbReference type="PANTHER" id="PTHR43918:SF4">
    <property type="entry name" value="CARBOXYLIC ESTER HYDROLASE"/>
    <property type="match status" value="1"/>
</dbReference>
<dbReference type="InterPro" id="IPR050654">
    <property type="entry name" value="AChE-related_enzymes"/>
</dbReference>
<evidence type="ECO:0000313" key="7">
    <source>
        <dbReference type="Proteomes" id="UP000250043"/>
    </source>
</evidence>
<dbReference type="OrthoDB" id="408631at2759"/>
<feature type="domain" description="Carboxylesterase type B" evidence="5">
    <location>
        <begin position="32"/>
        <end position="159"/>
    </location>
</feature>
<dbReference type="Proteomes" id="UP000250043">
    <property type="component" value="Unassembled WGS sequence"/>
</dbReference>
<feature type="region of interest" description="Disordered" evidence="3">
    <location>
        <begin position="189"/>
        <end position="215"/>
    </location>
</feature>
<keyword evidence="2 6" id="KW-0378">Hydrolase</keyword>
<dbReference type="AlphaFoldDB" id="A0A8E2AYU7"/>
<name>A0A8E2AYU7_9APHY</name>